<dbReference type="Proteomes" id="UP000186922">
    <property type="component" value="Unassembled WGS sequence"/>
</dbReference>
<accession>A0A1D1VLG4</accession>
<evidence type="ECO:0000313" key="1">
    <source>
        <dbReference type="EMBL" id="GAV01656.1"/>
    </source>
</evidence>
<organism evidence="1 2">
    <name type="scientific">Ramazzottius varieornatus</name>
    <name type="common">Water bear</name>
    <name type="synonym">Tardigrade</name>
    <dbReference type="NCBI Taxonomy" id="947166"/>
    <lineage>
        <taxon>Eukaryota</taxon>
        <taxon>Metazoa</taxon>
        <taxon>Ecdysozoa</taxon>
        <taxon>Tardigrada</taxon>
        <taxon>Eutardigrada</taxon>
        <taxon>Parachela</taxon>
        <taxon>Hypsibioidea</taxon>
        <taxon>Ramazzottiidae</taxon>
        <taxon>Ramazzottius</taxon>
    </lineage>
</organism>
<keyword evidence="2" id="KW-1185">Reference proteome</keyword>
<name>A0A1D1VLG4_RAMVA</name>
<gene>
    <name evidence="1" type="primary">RvY_12334-1</name>
    <name evidence="1" type="synonym">RvY_12334.1</name>
    <name evidence="1" type="ORF">RvY_12334</name>
</gene>
<comment type="caution">
    <text evidence="1">The sequence shown here is derived from an EMBL/GenBank/DDBJ whole genome shotgun (WGS) entry which is preliminary data.</text>
</comment>
<proteinExistence type="predicted"/>
<sequence>MSPAVFVMGTRVVLDCDCFIINQKPYIKQLAFCVVDKKSGGKHANSHMFAFELPPSPTAAAG</sequence>
<evidence type="ECO:0000313" key="2">
    <source>
        <dbReference type="Proteomes" id="UP000186922"/>
    </source>
</evidence>
<dbReference type="AlphaFoldDB" id="A0A1D1VLG4"/>
<protein>
    <submittedName>
        <fullName evidence="1">Uncharacterized protein</fullName>
    </submittedName>
</protein>
<reference evidence="1 2" key="1">
    <citation type="journal article" date="2016" name="Nat. Commun.">
        <title>Extremotolerant tardigrade genome and improved radiotolerance of human cultured cells by tardigrade-unique protein.</title>
        <authorList>
            <person name="Hashimoto T."/>
            <person name="Horikawa D.D."/>
            <person name="Saito Y."/>
            <person name="Kuwahara H."/>
            <person name="Kozuka-Hata H."/>
            <person name="Shin-I T."/>
            <person name="Minakuchi Y."/>
            <person name="Ohishi K."/>
            <person name="Motoyama A."/>
            <person name="Aizu T."/>
            <person name="Enomoto A."/>
            <person name="Kondo K."/>
            <person name="Tanaka S."/>
            <person name="Hara Y."/>
            <person name="Koshikawa S."/>
            <person name="Sagara H."/>
            <person name="Miura T."/>
            <person name="Yokobori S."/>
            <person name="Miyagawa K."/>
            <person name="Suzuki Y."/>
            <person name="Kubo T."/>
            <person name="Oyama M."/>
            <person name="Kohara Y."/>
            <person name="Fujiyama A."/>
            <person name="Arakawa K."/>
            <person name="Katayama T."/>
            <person name="Toyoda A."/>
            <person name="Kunieda T."/>
        </authorList>
    </citation>
    <scope>NUCLEOTIDE SEQUENCE [LARGE SCALE GENOMIC DNA]</scope>
    <source>
        <strain evidence="1 2">YOKOZUNA-1</strain>
    </source>
</reference>
<dbReference type="EMBL" id="BDGG01000007">
    <property type="protein sequence ID" value="GAV01656.1"/>
    <property type="molecule type" value="Genomic_DNA"/>
</dbReference>